<dbReference type="SUPFAM" id="SSF81606">
    <property type="entry name" value="PP2C-like"/>
    <property type="match status" value="1"/>
</dbReference>
<keyword evidence="3 4" id="KW-1133">Transmembrane helix</keyword>
<dbReference type="eggNOG" id="COG5278">
    <property type="taxonomic scope" value="Bacteria"/>
</dbReference>
<reference evidence="6 7" key="1">
    <citation type="submission" date="2011-12" db="EMBL/GenBank/DDBJ databases">
        <title>Complete sequence of Mycobacterium rhodesiae NBB3.</title>
        <authorList>
            <consortium name="US DOE Joint Genome Institute"/>
            <person name="Lucas S."/>
            <person name="Han J."/>
            <person name="Lapidus A."/>
            <person name="Cheng J.-F."/>
            <person name="Goodwin L."/>
            <person name="Pitluck S."/>
            <person name="Peters L."/>
            <person name="Mikhailova N."/>
            <person name="Gu W."/>
            <person name="Detter J.C."/>
            <person name="Han C."/>
            <person name="Tapia R."/>
            <person name="Land M."/>
            <person name="Hauser L."/>
            <person name="Kyrpides N."/>
            <person name="Ivanova N."/>
            <person name="Pagani I."/>
            <person name="Mattes T."/>
            <person name="Holmes A."/>
            <person name="Rutledge P."/>
            <person name="Paulsen I."/>
            <person name="Coleman N."/>
            <person name="Woyke T."/>
        </authorList>
    </citation>
    <scope>NUCLEOTIDE SEQUENCE [LARGE SCALE GENOMIC DNA]</scope>
    <source>
        <strain evidence="6 7">NBB3</strain>
    </source>
</reference>
<dbReference type="GO" id="GO:0016791">
    <property type="term" value="F:phosphatase activity"/>
    <property type="evidence" value="ECO:0007669"/>
    <property type="project" value="TreeGrafter"/>
</dbReference>
<evidence type="ECO:0000259" key="5">
    <source>
        <dbReference type="PROSITE" id="PS50885"/>
    </source>
</evidence>
<keyword evidence="1 4" id="KW-0812">Transmembrane</keyword>
<dbReference type="InterPro" id="IPR036457">
    <property type="entry name" value="PPM-type-like_dom_sf"/>
</dbReference>
<dbReference type="SMART" id="SM00304">
    <property type="entry name" value="HAMP"/>
    <property type="match status" value="1"/>
</dbReference>
<evidence type="ECO:0000256" key="3">
    <source>
        <dbReference type="ARBA" id="ARBA00022989"/>
    </source>
</evidence>
<dbReference type="Gene3D" id="3.60.40.10">
    <property type="entry name" value="PPM-type phosphatase domain"/>
    <property type="match status" value="1"/>
</dbReference>
<keyword evidence="7" id="KW-1185">Reference proteome</keyword>
<protein>
    <submittedName>
        <fullName evidence="6">HAMP domain-containing protein</fullName>
    </submittedName>
</protein>
<organism evidence="6 7">
    <name type="scientific">Mycolicibacterium rhodesiae (strain NBB3)</name>
    <name type="common">Mycobacterium rhodesiae</name>
    <dbReference type="NCBI Taxonomy" id="710685"/>
    <lineage>
        <taxon>Bacteria</taxon>
        <taxon>Bacillati</taxon>
        <taxon>Actinomycetota</taxon>
        <taxon>Actinomycetes</taxon>
        <taxon>Mycobacteriales</taxon>
        <taxon>Mycobacteriaceae</taxon>
        <taxon>Mycolicibacterium</taxon>
    </lineage>
</organism>
<keyword evidence="2" id="KW-0378">Hydrolase</keyword>
<evidence type="ECO:0000313" key="7">
    <source>
        <dbReference type="Proteomes" id="UP000005442"/>
    </source>
</evidence>
<dbReference type="KEGG" id="mrh:MycrhN_4884"/>
<proteinExistence type="predicted"/>
<dbReference type="SMART" id="SM00331">
    <property type="entry name" value="PP2C_SIG"/>
    <property type="match status" value="1"/>
</dbReference>
<dbReference type="Proteomes" id="UP000005442">
    <property type="component" value="Chromosome"/>
</dbReference>
<dbReference type="RefSeq" id="WP_014213108.1">
    <property type="nucleotide sequence ID" value="NC_016604.1"/>
</dbReference>
<dbReference type="InterPro" id="IPR001932">
    <property type="entry name" value="PPM-type_phosphatase-like_dom"/>
</dbReference>
<feature type="transmembrane region" description="Helical" evidence="4">
    <location>
        <begin position="210"/>
        <end position="229"/>
    </location>
</feature>
<name>G8RTJ1_MYCRN</name>
<dbReference type="InterPro" id="IPR003660">
    <property type="entry name" value="HAMP_dom"/>
</dbReference>
<feature type="domain" description="HAMP" evidence="5">
    <location>
        <begin position="231"/>
        <end position="283"/>
    </location>
</feature>
<dbReference type="EMBL" id="CP003169">
    <property type="protein sequence ID" value="AEV75365.1"/>
    <property type="molecule type" value="Genomic_DNA"/>
</dbReference>
<dbReference type="GO" id="GO:0007165">
    <property type="term" value="P:signal transduction"/>
    <property type="evidence" value="ECO:0007669"/>
    <property type="project" value="InterPro"/>
</dbReference>
<dbReference type="Gene3D" id="6.10.340.10">
    <property type="match status" value="1"/>
</dbReference>
<dbReference type="HOGENOM" id="CLU_424425_0_0_11"/>
<dbReference type="PROSITE" id="PS50885">
    <property type="entry name" value="HAMP"/>
    <property type="match status" value="1"/>
</dbReference>
<dbReference type="Gene3D" id="3.30.450.20">
    <property type="entry name" value="PAS domain"/>
    <property type="match status" value="1"/>
</dbReference>
<dbReference type="Pfam" id="PF07228">
    <property type="entry name" value="SpoIIE"/>
    <property type="match status" value="1"/>
</dbReference>
<dbReference type="InterPro" id="IPR052016">
    <property type="entry name" value="Bact_Sigma-Reg"/>
</dbReference>
<gene>
    <name evidence="6" type="ordered locus">MycrhN_4884</name>
</gene>
<dbReference type="Pfam" id="PF05227">
    <property type="entry name" value="CHASE3"/>
    <property type="match status" value="1"/>
</dbReference>
<dbReference type="InterPro" id="IPR007891">
    <property type="entry name" value="CHASE3"/>
</dbReference>
<keyword evidence="4" id="KW-0472">Membrane</keyword>
<evidence type="ECO:0000313" key="6">
    <source>
        <dbReference type="EMBL" id="AEV75365.1"/>
    </source>
</evidence>
<dbReference type="eggNOG" id="COG2208">
    <property type="taxonomic scope" value="Bacteria"/>
</dbReference>
<dbReference type="GO" id="GO:0016020">
    <property type="term" value="C:membrane"/>
    <property type="evidence" value="ECO:0007669"/>
    <property type="project" value="InterPro"/>
</dbReference>
<dbReference type="Pfam" id="PF00672">
    <property type="entry name" value="HAMP"/>
    <property type="match status" value="1"/>
</dbReference>
<dbReference type="PATRIC" id="fig|710685.3.peg.4891"/>
<dbReference type="PANTHER" id="PTHR43156">
    <property type="entry name" value="STAGE II SPORULATION PROTEIN E-RELATED"/>
    <property type="match status" value="1"/>
</dbReference>
<evidence type="ECO:0000256" key="1">
    <source>
        <dbReference type="ARBA" id="ARBA00022692"/>
    </source>
</evidence>
<sequence length="645" mass="68805">MATISSNANAEQPGPRIPRRRYLGARLTVQGWLTVVLCVMGVIVIGSSVVVAVLLHRTDIATRQLADTISPARSTAFQLQAWMRDQETGVRGYVITGNPRFLEPYYAGRTAEDTAAAALRQRLSGHDDLLADLTAIETAVDQWRTSYAEPVIARVSPGRPYPLSQGEADSGKAQFDQLRSLFDTQNENLNAARTVARTQLQQDQTSLNRVLTGVLVAILATGLALSLLVRNAVARPVAAVAAACRRIATGDFEARIPVDGPSDIRGIAVDADGMRRRIVDELETSQAARAELHDSEELFRKSFNSSVAGKLMVIRANDQWSVERANPSAQDQLPGLHEAITDLGALMGQDAVAELSTAADSLADDGSARLTLQLADGRSLDVSIAVIGDKPEGIQFVLHFRDVTESERLRQLELEEMNRAAEVQRALVPGVLPATPGWGIGTFTSPARQVGGDFYDVRVDQPSIVLSLGDVMGKGMDAGMLAAATRTALRSNDPATTPSDVLNGAAGILDGDLRRISAFVTLSYVLVDMDSGGFRFADAGHGLLFVIRTTSGTVERLSSEDMPVGVGNHWRQLSDRLALGDMILLVSDGVLDLWGGSIEGLEDAIAQCANGNGMSPQGVVDYLCANAGELVDSDDVTAVALSRNG</sequence>
<dbReference type="AlphaFoldDB" id="G8RTJ1"/>
<dbReference type="CDD" id="cd19410">
    <property type="entry name" value="HK9-like_sensor"/>
    <property type="match status" value="1"/>
</dbReference>
<dbReference type="PANTHER" id="PTHR43156:SF2">
    <property type="entry name" value="STAGE II SPORULATION PROTEIN E"/>
    <property type="match status" value="1"/>
</dbReference>
<evidence type="ECO:0000256" key="4">
    <source>
        <dbReference type="SAM" id="Phobius"/>
    </source>
</evidence>
<evidence type="ECO:0000256" key="2">
    <source>
        <dbReference type="ARBA" id="ARBA00022801"/>
    </source>
</evidence>
<dbReference type="SUPFAM" id="SSF158472">
    <property type="entry name" value="HAMP domain-like"/>
    <property type="match status" value="1"/>
</dbReference>
<feature type="transmembrane region" description="Helical" evidence="4">
    <location>
        <begin position="32"/>
        <end position="55"/>
    </location>
</feature>
<dbReference type="STRING" id="710685.MycrhN_4884"/>
<accession>G8RTJ1</accession>